<dbReference type="Proteomes" id="UP001472677">
    <property type="component" value="Unassembled WGS sequence"/>
</dbReference>
<sequence length="261" mass="28803">MKIEMEADRLNSPSTSVITFEVLGHQLQFSQDPNSKHLGTTVWDTSMVFAKFLEKNCRKGRFCPSKLKGKRVVELGAGCGVAGFGMALLGCDVVSTDQIEVVPLLRRNVECNISRIMQMNSNSDSFGSIKVAELDWGNGDHIKAVAPPFDYVIGTDVMDSKYQHPSIQLFIMGLKSPSVAVEKAECAISTEKSEETARDIDPRVNEVEPSKTDQDKEENCGSSSLVDDLPLTRLPDGKLSEWEARRFGSMAARLLRDVKIT</sequence>
<feature type="compositionally biased region" description="Basic and acidic residues" evidence="1">
    <location>
        <begin position="206"/>
        <end position="219"/>
    </location>
</feature>
<gene>
    <name evidence="2" type="ORF">V6N12_067204</name>
</gene>
<protein>
    <submittedName>
        <fullName evidence="2">Uncharacterized protein</fullName>
    </submittedName>
</protein>
<dbReference type="Pfam" id="PF10294">
    <property type="entry name" value="Methyltransf_16"/>
    <property type="match status" value="1"/>
</dbReference>
<evidence type="ECO:0000313" key="3">
    <source>
        <dbReference type="Proteomes" id="UP001472677"/>
    </source>
</evidence>
<organism evidence="2 3">
    <name type="scientific">Hibiscus sabdariffa</name>
    <name type="common">roselle</name>
    <dbReference type="NCBI Taxonomy" id="183260"/>
    <lineage>
        <taxon>Eukaryota</taxon>
        <taxon>Viridiplantae</taxon>
        <taxon>Streptophyta</taxon>
        <taxon>Embryophyta</taxon>
        <taxon>Tracheophyta</taxon>
        <taxon>Spermatophyta</taxon>
        <taxon>Magnoliopsida</taxon>
        <taxon>eudicotyledons</taxon>
        <taxon>Gunneridae</taxon>
        <taxon>Pentapetalae</taxon>
        <taxon>rosids</taxon>
        <taxon>malvids</taxon>
        <taxon>Malvales</taxon>
        <taxon>Malvaceae</taxon>
        <taxon>Malvoideae</taxon>
        <taxon>Hibiscus</taxon>
    </lineage>
</organism>
<dbReference type="InterPro" id="IPR019410">
    <property type="entry name" value="Methyltransf_16"/>
</dbReference>
<evidence type="ECO:0000313" key="2">
    <source>
        <dbReference type="EMBL" id="KAK8505234.1"/>
    </source>
</evidence>
<evidence type="ECO:0000256" key="1">
    <source>
        <dbReference type="SAM" id="MobiDB-lite"/>
    </source>
</evidence>
<dbReference type="PANTHER" id="PTHR14614">
    <property type="entry name" value="HEPATOCELLULAR CARCINOMA-ASSOCIATED ANTIGEN"/>
    <property type="match status" value="1"/>
</dbReference>
<comment type="caution">
    <text evidence="2">The sequence shown here is derived from an EMBL/GenBank/DDBJ whole genome shotgun (WGS) entry which is preliminary data.</text>
</comment>
<dbReference type="Gene3D" id="3.40.50.150">
    <property type="entry name" value="Vaccinia Virus protein VP39"/>
    <property type="match status" value="1"/>
</dbReference>
<dbReference type="EMBL" id="JBBPBM010000128">
    <property type="protein sequence ID" value="KAK8505234.1"/>
    <property type="molecule type" value="Genomic_DNA"/>
</dbReference>
<keyword evidence="3" id="KW-1185">Reference proteome</keyword>
<name>A0ABR2BDN3_9ROSI</name>
<dbReference type="SUPFAM" id="SSF53335">
    <property type="entry name" value="S-adenosyl-L-methionine-dependent methyltransferases"/>
    <property type="match status" value="1"/>
</dbReference>
<dbReference type="PANTHER" id="PTHR14614:SF98">
    <property type="entry name" value="S-ADENOSYL-L-METHIONINE-DEPENDENT METHYLTRANSFERASES SUPERFAMILY PROTEIN"/>
    <property type="match status" value="1"/>
</dbReference>
<dbReference type="InterPro" id="IPR029063">
    <property type="entry name" value="SAM-dependent_MTases_sf"/>
</dbReference>
<reference evidence="2 3" key="1">
    <citation type="journal article" date="2024" name="G3 (Bethesda)">
        <title>Genome assembly of Hibiscus sabdariffa L. provides insights into metabolisms of medicinal natural products.</title>
        <authorList>
            <person name="Kim T."/>
        </authorList>
    </citation>
    <scope>NUCLEOTIDE SEQUENCE [LARGE SCALE GENOMIC DNA]</scope>
    <source>
        <strain evidence="2">TK-2024</strain>
        <tissue evidence="2">Old leaves</tissue>
    </source>
</reference>
<proteinExistence type="predicted"/>
<feature type="region of interest" description="Disordered" evidence="1">
    <location>
        <begin position="206"/>
        <end position="227"/>
    </location>
</feature>
<accession>A0ABR2BDN3</accession>